<sequence length="130" mass="14973">MNREELLVKKPMIKIHDKLFPCPTSAAMELIGGKWKSVILAHLTGGEKRYNELRKEIPTVTERTLSLQLKQLEADDIVDRKVYTKKPPLKVVYSLTKFGETLKPLLEIITEWGITAAYEKGEFIEMDKEK</sequence>
<dbReference type="SUPFAM" id="SSF46785">
    <property type="entry name" value="Winged helix' DNA-binding domain"/>
    <property type="match status" value="1"/>
</dbReference>
<keyword evidence="2" id="KW-0238">DNA-binding</keyword>
<evidence type="ECO:0000313" key="6">
    <source>
        <dbReference type="Proteomes" id="UP000019402"/>
    </source>
</evidence>
<evidence type="ECO:0000259" key="4">
    <source>
        <dbReference type="PROSITE" id="PS51118"/>
    </source>
</evidence>
<feature type="domain" description="HTH hxlR-type" evidence="4">
    <location>
        <begin position="22"/>
        <end position="121"/>
    </location>
</feature>
<dbReference type="EMBL" id="BAMD01000093">
    <property type="protein sequence ID" value="GAF05522.1"/>
    <property type="molecule type" value="Genomic_DNA"/>
</dbReference>
<evidence type="ECO:0000256" key="2">
    <source>
        <dbReference type="ARBA" id="ARBA00023125"/>
    </source>
</evidence>
<keyword evidence="1" id="KW-0805">Transcription regulation</keyword>
<keyword evidence="3" id="KW-0804">Transcription</keyword>
<dbReference type="PANTHER" id="PTHR33204">
    <property type="entry name" value="TRANSCRIPTIONAL REGULATOR, MARR FAMILY"/>
    <property type="match status" value="1"/>
</dbReference>
<name>W7YAV2_9BACT</name>
<dbReference type="Proteomes" id="UP000019402">
    <property type="component" value="Unassembled WGS sequence"/>
</dbReference>
<evidence type="ECO:0000256" key="1">
    <source>
        <dbReference type="ARBA" id="ARBA00023015"/>
    </source>
</evidence>
<dbReference type="GO" id="GO:0003677">
    <property type="term" value="F:DNA binding"/>
    <property type="evidence" value="ECO:0007669"/>
    <property type="project" value="UniProtKB-KW"/>
</dbReference>
<accession>W7YAV2</accession>
<evidence type="ECO:0000256" key="3">
    <source>
        <dbReference type="ARBA" id="ARBA00023163"/>
    </source>
</evidence>
<dbReference type="InterPro" id="IPR002577">
    <property type="entry name" value="HTH_HxlR"/>
</dbReference>
<keyword evidence="6" id="KW-1185">Reference proteome</keyword>
<dbReference type="InterPro" id="IPR036390">
    <property type="entry name" value="WH_DNA-bd_sf"/>
</dbReference>
<organism evidence="5 6">
    <name type="scientific">Saccharicrinis fermentans DSM 9555 = JCM 21142</name>
    <dbReference type="NCBI Taxonomy" id="869213"/>
    <lineage>
        <taxon>Bacteria</taxon>
        <taxon>Pseudomonadati</taxon>
        <taxon>Bacteroidota</taxon>
        <taxon>Bacteroidia</taxon>
        <taxon>Marinilabiliales</taxon>
        <taxon>Marinilabiliaceae</taxon>
        <taxon>Saccharicrinis</taxon>
    </lineage>
</organism>
<protein>
    <submittedName>
        <fullName evidence="5">Putative HTH-type transcriptional regulator YybR</fullName>
    </submittedName>
</protein>
<dbReference type="Gene3D" id="1.10.10.10">
    <property type="entry name" value="Winged helix-like DNA-binding domain superfamily/Winged helix DNA-binding domain"/>
    <property type="match status" value="1"/>
</dbReference>
<proteinExistence type="predicted"/>
<dbReference type="InterPro" id="IPR036388">
    <property type="entry name" value="WH-like_DNA-bd_sf"/>
</dbReference>
<dbReference type="eggNOG" id="COG1733">
    <property type="taxonomic scope" value="Bacteria"/>
</dbReference>
<gene>
    <name evidence="5" type="ORF">JCM21142_104260</name>
</gene>
<comment type="caution">
    <text evidence="5">The sequence shown here is derived from an EMBL/GenBank/DDBJ whole genome shotgun (WGS) entry which is preliminary data.</text>
</comment>
<dbReference type="PANTHER" id="PTHR33204:SF33">
    <property type="entry name" value="TRANSCRIPTIONAL REGULATOR, MARR FAMILY"/>
    <property type="match status" value="1"/>
</dbReference>
<dbReference type="RefSeq" id="WP_044214227.1">
    <property type="nucleotide sequence ID" value="NZ_BAMD01000093.1"/>
</dbReference>
<dbReference type="PROSITE" id="PS51118">
    <property type="entry name" value="HTH_HXLR"/>
    <property type="match status" value="1"/>
</dbReference>
<dbReference type="Pfam" id="PF01638">
    <property type="entry name" value="HxlR"/>
    <property type="match status" value="1"/>
</dbReference>
<reference evidence="5 6" key="1">
    <citation type="journal article" date="2014" name="Genome Announc.">
        <title>Draft Genome Sequence of Cytophaga fermentans JCM 21142T, a Facultative Anaerobe Isolated from Marine Mud.</title>
        <authorList>
            <person name="Starns D."/>
            <person name="Oshima K."/>
            <person name="Suda W."/>
            <person name="Iino T."/>
            <person name="Yuki M."/>
            <person name="Inoue J."/>
            <person name="Kitamura K."/>
            <person name="Iida T."/>
            <person name="Darby A."/>
            <person name="Hattori M."/>
            <person name="Ohkuma M."/>
        </authorList>
    </citation>
    <scope>NUCLEOTIDE SEQUENCE [LARGE SCALE GENOMIC DNA]</scope>
    <source>
        <strain evidence="5 6">JCM 21142</strain>
    </source>
</reference>
<evidence type="ECO:0000313" key="5">
    <source>
        <dbReference type="EMBL" id="GAF05522.1"/>
    </source>
</evidence>
<dbReference type="STRING" id="869213.GCA_000517085_00375"/>
<dbReference type="AlphaFoldDB" id="W7YAV2"/>